<reference evidence="5 6" key="1">
    <citation type="submission" date="2023-01" db="EMBL/GenBank/DDBJ databases">
        <title>Analysis of 21 Apiospora genomes using comparative genomics revels a genus with tremendous synthesis potential of carbohydrate active enzymes and secondary metabolites.</title>
        <authorList>
            <person name="Sorensen T."/>
        </authorList>
    </citation>
    <scope>NUCLEOTIDE SEQUENCE [LARGE SCALE GENOMIC DNA]</scope>
    <source>
        <strain evidence="5 6">CBS 135458</strain>
    </source>
</reference>
<dbReference type="CDD" id="cd05374">
    <property type="entry name" value="17beta-HSD-like_SDR_c"/>
    <property type="match status" value="1"/>
</dbReference>
<sequence>MTDSSRVWLITGCSSGLGARLAHRVLARGDRVIATARRVETLAELEQAGAAVLSLDVTADQQAVRQTVDAAIQIYGRVDVLVNNAAYLAIGTWEDLEIEDFSAQFETNVFGTIKVTRAMLPHLRARRDGTLVFIGSRSGWIGDAGVGAYAGSKFALEGLVEALKGEVEPLGIKTLLIEPGRFRTKLLTLGNMKAADAASDDYAPIAMALMAHLAAEDQQQHGDPDKLVDLMIDLVRHEGVAAGREVPFRFPVGTDVHADVKAKCRQTLELLDDWEAVLTSTDFGA</sequence>
<dbReference type="Pfam" id="PF00106">
    <property type="entry name" value="adh_short"/>
    <property type="match status" value="1"/>
</dbReference>
<evidence type="ECO:0000256" key="1">
    <source>
        <dbReference type="ARBA" id="ARBA00006484"/>
    </source>
</evidence>
<dbReference type="PANTHER" id="PTHR43976">
    <property type="entry name" value="SHORT CHAIN DEHYDROGENASE"/>
    <property type="match status" value="1"/>
</dbReference>
<evidence type="ECO:0000259" key="4">
    <source>
        <dbReference type="SMART" id="SM00822"/>
    </source>
</evidence>
<dbReference type="SUPFAM" id="SSF51735">
    <property type="entry name" value="NAD(P)-binding Rossmann-fold domains"/>
    <property type="match status" value="1"/>
</dbReference>
<dbReference type="SMART" id="SM00822">
    <property type="entry name" value="PKS_KR"/>
    <property type="match status" value="1"/>
</dbReference>
<dbReference type="PRINTS" id="PR00081">
    <property type="entry name" value="GDHRDH"/>
</dbReference>
<dbReference type="InterPro" id="IPR057326">
    <property type="entry name" value="KR_dom"/>
</dbReference>
<organism evidence="5 6">
    <name type="scientific">Apiospora phragmitis</name>
    <dbReference type="NCBI Taxonomy" id="2905665"/>
    <lineage>
        <taxon>Eukaryota</taxon>
        <taxon>Fungi</taxon>
        <taxon>Dikarya</taxon>
        <taxon>Ascomycota</taxon>
        <taxon>Pezizomycotina</taxon>
        <taxon>Sordariomycetes</taxon>
        <taxon>Xylariomycetidae</taxon>
        <taxon>Amphisphaeriales</taxon>
        <taxon>Apiosporaceae</taxon>
        <taxon>Apiospora</taxon>
    </lineage>
</organism>
<evidence type="ECO:0000313" key="5">
    <source>
        <dbReference type="EMBL" id="KAK8058596.1"/>
    </source>
</evidence>
<dbReference type="GeneID" id="92093516"/>
<dbReference type="Proteomes" id="UP001480595">
    <property type="component" value="Unassembled WGS sequence"/>
</dbReference>
<comment type="similarity">
    <text evidence="1 3">Belongs to the short-chain dehydrogenases/reductases (SDR) family.</text>
</comment>
<comment type="caution">
    <text evidence="5">The sequence shown here is derived from an EMBL/GenBank/DDBJ whole genome shotgun (WGS) entry which is preliminary data.</text>
</comment>
<evidence type="ECO:0000313" key="6">
    <source>
        <dbReference type="Proteomes" id="UP001480595"/>
    </source>
</evidence>
<dbReference type="PRINTS" id="PR00080">
    <property type="entry name" value="SDRFAMILY"/>
</dbReference>
<feature type="domain" description="Ketoreductase" evidence="4">
    <location>
        <begin position="6"/>
        <end position="180"/>
    </location>
</feature>
<dbReference type="InterPro" id="IPR002347">
    <property type="entry name" value="SDR_fam"/>
</dbReference>
<dbReference type="Gene3D" id="3.40.50.720">
    <property type="entry name" value="NAD(P)-binding Rossmann-like Domain"/>
    <property type="match status" value="1"/>
</dbReference>
<accession>A0ABR1UKI0</accession>
<keyword evidence="2" id="KW-0560">Oxidoreductase</keyword>
<gene>
    <name evidence="5" type="ORF">PG994_009044</name>
</gene>
<dbReference type="RefSeq" id="XP_066714042.1">
    <property type="nucleotide sequence ID" value="XM_066860453.1"/>
</dbReference>
<dbReference type="EMBL" id="JAQQWL010000009">
    <property type="protein sequence ID" value="KAK8058596.1"/>
    <property type="molecule type" value="Genomic_DNA"/>
</dbReference>
<keyword evidence="6" id="KW-1185">Reference proteome</keyword>
<evidence type="ECO:0000256" key="2">
    <source>
        <dbReference type="ARBA" id="ARBA00023002"/>
    </source>
</evidence>
<dbReference type="InterPro" id="IPR036291">
    <property type="entry name" value="NAD(P)-bd_dom_sf"/>
</dbReference>
<dbReference type="InterPro" id="IPR051911">
    <property type="entry name" value="SDR_oxidoreductase"/>
</dbReference>
<dbReference type="PANTHER" id="PTHR43976:SF16">
    <property type="entry name" value="SHORT-CHAIN DEHYDROGENASE_REDUCTASE FAMILY PROTEIN"/>
    <property type="match status" value="1"/>
</dbReference>
<proteinExistence type="inferred from homology"/>
<evidence type="ECO:0000256" key="3">
    <source>
        <dbReference type="RuleBase" id="RU000363"/>
    </source>
</evidence>
<protein>
    <submittedName>
        <fullName evidence="5">NAD(P)-binding protein</fullName>
    </submittedName>
</protein>
<name>A0ABR1UKI0_9PEZI</name>